<dbReference type="AlphaFoldDB" id="A0A807LE48"/>
<dbReference type="InterPro" id="IPR048149">
    <property type="entry name" value="YjaA"/>
</dbReference>
<dbReference type="EMBL" id="CP019445">
    <property type="protein sequence ID" value="APZ04330.1"/>
    <property type="molecule type" value="Genomic_DNA"/>
</dbReference>
<name>A0A807LE48_9ENTR</name>
<evidence type="ECO:0000313" key="1">
    <source>
        <dbReference type="EMBL" id="APZ04330.1"/>
    </source>
</evidence>
<dbReference type="KEGG" id="kco:BWI95_04255"/>
<sequence>MVTLYVQLYKNRMIVRNLATQQQVSGHQPFSNQRIIVADFFLAEKLLRDLILKVAPRSFWHALPGAGKLAILAHALEMNEGGLSAVEERAIMEMTFGAAYGRCRAPYVIANPAPLSDPQVLDALQQAKKPKPPGNNNPTIIS</sequence>
<evidence type="ECO:0000313" key="2">
    <source>
        <dbReference type="Proteomes" id="UP000187148"/>
    </source>
</evidence>
<proteinExistence type="predicted"/>
<reference evidence="1 2" key="1">
    <citation type="submission" date="2017-01" db="EMBL/GenBank/DDBJ databases">
        <authorList>
            <person name="Cao J.-M."/>
        </authorList>
    </citation>
    <scope>NUCLEOTIDE SEQUENCE [LARGE SCALE GENOMIC DNA]</scope>
    <source>
        <strain evidence="1 2">888-76</strain>
    </source>
</reference>
<gene>
    <name evidence="1" type="ORF">BWI95_04255</name>
</gene>
<protein>
    <submittedName>
        <fullName evidence="1">Stress response protein</fullName>
    </submittedName>
</protein>
<organism evidence="1 2">
    <name type="scientific">Kosakonia cowanii JCM 10956 = DSM 18146</name>
    <dbReference type="NCBI Taxonomy" id="1300165"/>
    <lineage>
        <taxon>Bacteria</taxon>
        <taxon>Pseudomonadati</taxon>
        <taxon>Pseudomonadota</taxon>
        <taxon>Gammaproteobacteria</taxon>
        <taxon>Enterobacterales</taxon>
        <taxon>Enterobacteriaceae</taxon>
        <taxon>Kosakonia</taxon>
    </lineage>
</organism>
<dbReference type="Proteomes" id="UP000187148">
    <property type="component" value="Chromosome"/>
</dbReference>
<dbReference type="NCBIfam" id="NF041448">
    <property type="entry name" value="stress_YjaA"/>
    <property type="match status" value="1"/>
</dbReference>
<keyword evidence="2" id="KW-1185">Reference proteome</keyword>
<dbReference type="RefSeq" id="WP_076769060.1">
    <property type="nucleotide sequence ID" value="NZ_CP019445.1"/>
</dbReference>
<accession>A0A807LE48</accession>